<dbReference type="InterPro" id="IPR036390">
    <property type="entry name" value="WH_DNA-bd_sf"/>
</dbReference>
<dbReference type="SUPFAM" id="SSF46785">
    <property type="entry name" value="Winged helix' DNA-binding domain"/>
    <property type="match status" value="1"/>
</dbReference>
<evidence type="ECO:0000313" key="1">
    <source>
        <dbReference type="EMBL" id="BDI06362.1"/>
    </source>
</evidence>
<keyword evidence="2" id="KW-1185">Reference proteome</keyword>
<dbReference type="RefSeq" id="WP_251969642.1">
    <property type="nucleotide sequence ID" value="NZ_AP025730.1"/>
</dbReference>
<reference evidence="1" key="1">
    <citation type="submission" date="2022-04" db="EMBL/GenBank/DDBJ databases">
        <title>Whole genome sequence of Sphaerotilus sp. FB-5.</title>
        <authorList>
            <person name="Takeda M."/>
            <person name="Narihara S."/>
            <person name="Akimoto M."/>
            <person name="Akimoto R."/>
            <person name="Nishiyashiki S."/>
            <person name="Murakami T."/>
        </authorList>
    </citation>
    <scope>NUCLEOTIDE SEQUENCE</scope>
    <source>
        <strain evidence="1">FB-5</strain>
    </source>
</reference>
<dbReference type="EMBL" id="AP025730">
    <property type="protein sequence ID" value="BDI06362.1"/>
    <property type="molecule type" value="Genomic_DNA"/>
</dbReference>
<dbReference type="InterPro" id="IPR014710">
    <property type="entry name" value="RmlC-like_jellyroll"/>
</dbReference>
<dbReference type="Gene3D" id="2.60.120.10">
    <property type="entry name" value="Jelly Rolls"/>
    <property type="match status" value="1"/>
</dbReference>
<accession>A0ABM7YPD0</accession>
<organism evidence="1 2">
    <name type="scientific">Sphaerotilus microaerophilus</name>
    <dbReference type="NCBI Taxonomy" id="2914710"/>
    <lineage>
        <taxon>Bacteria</taxon>
        <taxon>Pseudomonadati</taxon>
        <taxon>Pseudomonadota</taxon>
        <taxon>Betaproteobacteria</taxon>
        <taxon>Burkholderiales</taxon>
        <taxon>Sphaerotilaceae</taxon>
        <taxon>Sphaerotilus</taxon>
    </lineage>
</organism>
<gene>
    <name evidence="1" type="ORF">CATMQ487_33320</name>
</gene>
<protein>
    <recommendedName>
        <fullName evidence="3">Crp/Fnr family transcriptional regulator</fullName>
    </recommendedName>
</protein>
<evidence type="ECO:0000313" key="2">
    <source>
        <dbReference type="Proteomes" id="UP001057498"/>
    </source>
</evidence>
<proteinExistence type="predicted"/>
<name>A0ABM7YPD0_9BURK</name>
<evidence type="ECO:0008006" key="3">
    <source>
        <dbReference type="Google" id="ProtNLM"/>
    </source>
</evidence>
<dbReference type="Proteomes" id="UP001057498">
    <property type="component" value="Chromosome"/>
</dbReference>
<sequence>MSLTSLPYPGAAPHADCGESNRYARRAAASAIEQAEHLLRGAAIQPGAEQPVPRMLISGALRLDPVAERAAPVLLALPGSLIGLESLRGRPAMYTARAIVACVLAPLPHLDDAAWRDLLMRSLITQQERAAELAELRSGPVPERVRRLLVLLSQGSRGGAGLSPWRAATPSCEQPTLVDIAALTDTAEETVSRVLSAMRRQGDLVRDGGRRVRLDPRMFEPGWTLSAAATYAHRGGTAALARPSGPGCFHA</sequence>